<dbReference type="Gene3D" id="1.20.1250.20">
    <property type="entry name" value="MFS general substrate transporter like domains"/>
    <property type="match status" value="2"/>
</dbReference>
<evidence type="ECO:0000256" key="1">
    <source>
        <dbReference type="ARBA" id="ARBA00004128"/>
    </source>
</evidence>
<keyword evidence="5 10" id="KW-0812">Transmembrane</keyword>
<feature type="transmembrane region" description="Helical" evidence="10">
    <location>
        <begin position="482"/>
        <end position="506"/>
    </location>
</feature>
<dbReference type="GO" id="GO:0005774">
    <property type="term" value="C:vacuolar membrane"/>
    <property type="evidence" value="ECO:0007669"/>
    <property type="project" value="UniProtKB-SubCell"/>
</dbReference>
<dbReference type="CDD" id="cd17483">
    <property type="entry name" value="MFS_Atg22_like"/>
    <property type="match status" value="1"/>
</dbReference>
<evidence type="ECO:0000256" key="7">
    <source>
        <dbReference type="ARBA" id="ARBA00022989"/>
    </source>
</evidence>
<sequence>YNPAPSLNILLDHHSNSSVRKKQPHNQYYGYAASRAWRLRLVEGYRPEALPDRNVKYYEDTAMMRSYELIRHWSGIVTLDTKVCFNPPKGCSVPPEWIALFDEDDEDEEYEDIDIPTVYVFAVCSDLEDSFEQRPTQEEVDYMTKLFGHAPQCYAFASEVFVVVSLTLFLPICLEQFARDNGYLQPEKTEPCSSLSATAPASADVRCAVKIGWLWIDTASFSLYVYSISVALQALTVISMGSIADRPLYRKPLLLTFAAIGAFSAILFLPLSSTSPLWPVSALLAIFANVGFGASVVAMNAYLPSLAKDSPEIAQAKYDLPSSCESQNEEATLAASADDELGHSLEEASSPLLGYPTHSGTSQSNYDAALSRATSRISSLGIASGYGAGIILLLVALVPVTRLHGSTFSLRLAIGLSGIWWALFSIPAAIWLPNATNIEESPAEYGTVNTDNDWTFSSEIAAAWRRLGVMLRWREIKRLQHTFRYLAAWFLLSDGFTTITSTAILFGKTTLHMQPSSLVLIGAITPTLGIIGSLVFPSLQRRFMWSNLRVIVLLVIMVSLIPAYGCLGFLPIFKGDGRFGGLTTQGEMFALAVYFGFAYGAFQSYARAFYAELLPPGEEARWYGLFSITDKSSSFVGPLIVGLIADSTGNIRYAFFFLVFMVWAAVPVLLSVNVDKGRQDARDYVSRRALVEE</sequence>
<feature type="transmembrane region" description="Helical" evidence="10">
    <location>
        <begin position="518"/>
        <end position="539"/>
    </location>
</feature>
<evidence type="ECO:0000256" key="9">
    <source>
        <dbReference type="ARBA" id="ARBA00023136"/>
    </source>
</evidence>
<feature type="transmembrane region" description="Helical" evidence="10">
    <location>
        <begin position="380"/>
        <end position="400"/>
    </location>
</feature>
<comment type="subcellular location">
    <subcellularLocation>
        <location evidence="1 10">Vacuole membrane</location>
        <topology evidence="1 10">Multi-pass membrane protein</topology>
    </subcellularLocation>
</comment>
<dbReference type="InterPro" id="IPR044738">
    <property type="entry name" value="Atg22"/>
</dbReference>
<dbReference type="OrthoDB" id="192733at2759"/>
<organism evidence="11 12">
    <name type="scientific">Rhizopogon vesiculosus</name>
    <dbReference type="NCBI Taxonomy" id="180088"/>
    <lineage>
        <taxon>Eukaryota</taxon>
        <taxon>Fungi</taxon>
        <taxon>Dikarya</taxon>
        <taxon>Basidiomycota</taxon>
        <taxon>Agaricomycotina</taxon>
        <taxon>Agaricomycetes</taxon>
        <taxon>Agaricomycetidae</taxon>
        <taxon>Boletales</taxon>
        <taxon>Suillineae</taxon>
        <taxon>Rhizopogonaceae</taxon>
        <taxon>Rhizopogon</taxon>
    </lineage>
</organism>
<keyword evidence="6 10" id="KW-0029">Amino-acid transport</keyword>
<dbReference type="InterPro" id="IPR036259">
    <property type="entry name" value="MFS_trans_sf"/>
</dbReference>
<feature type="transmembrane region" description="Helical" evidence="10">
    <location>
        <begin position="412"/>
        <end position="432"/>
    </location>
</feature>
<feature type="transmembrane region" description="Helical" evidence="10">
    <location>
        <begin position="277"/>
        <end position="303"/>
    </location>
</feature>
<name>A0A1J8Q7R9_9AGAM</name>
<evidence type="ECO:0000256" key="8">
    <source>
        <dbReference type="ARBA" id="ARBA00023006"/>
    </source>
</evidence>
<evidence type="ECO:0000313" key="12">
    <source>
        <dbReference type="Proteomes" id="UP000183567"/>
    </source>
</evidence>
<proteinExistence type="inferred from homology"/>
<dbReference type="PANTHER" id="PTHR23519">
    <property type="entry name" value="AUTOPHAGY-RELATED PROTEIN 22"/>
    <property type="match status" value="1"/>
</dbReference>
<accession>A0A1J8Q7R9</accession>
<comment type="caution">
    <text evidence="11">The sequence shown here is derived from an EMBL/GenBank/DDBJ whole genome shotgun (WGS) entry which is preliminary data.</text>
</comment>
<dbReference type="InterPro" id="IPR050495">
    <property type="entry name" value="ATG22/LtaA_families"/>
</dbReference>
<feature type="transmembrane region" description="Helical" evidence="10">
    <location>
        <begin position="551"/>
        <end position="573"/>
    </location>
</feature>
<keyword evidence="4 10" id="KW-0926">Vacuole</keyword>
<evidence type="ECO:0000256" key="3">
    <source>
        <dbReference type="ARBA" id="ARBA00022448"/>
    </source>
</evidence>
<keyword evidence="7 10" id="KW-1133">Transmembrane helix</keyword>
<protein>
    <recommendedName>
        <fullName evidence="10">Autophagy-related protein</fullName>
    </recommendedName>
</protein>
<comment type="function">
    <text evidence="10">Vacuolar effluxer which mediate the efflux of amino acids resulting from autophagic degradation. The release of autophagic amino acids allows the maintenance of protein synthesis and viability during nitrogen starvation.</text>
</comment>
<dbReference type="AlphaFoldDB" id="A0A1J8Q7R9"/>
<dbReference type="PANTHER" id="PTHR23519:SF1">
    <property type="entry name" value="AUTOPHAGY-RELATED PROTEIN 22"/>
    <property type="match status" value="1"/>
</dbReference>
<feature type="transmembrane region" description="Helical" evidence="10">
    <location>
        <begin position="651"/>
        <end position="672"/>
    </location>
</feature>
<keyword evidence="8 10" id="KW-0072">Autophagy</keyword>
<reference evidence="11 12" key="1">
    <citation type="submission" date="2016-03" db="EMBL/GenBank/DDBJ databases">
        <title>Comparative genomics of the ectomycorrhizal sister species Rhizopogon vinicolor and Rhizopogon vesiculosus (Basidiomycota: Boletales) reveals a divergence of the mating type B locus.</title>
        <authorList>
            <person name="Mujic A.B."/>
            <person name="Kuo A."/>
            <person name="Tritt A."/>
            <person name="Lipzen A."/>
            <person name="Chen C."/>
            <person name="Johnson J."/>
            <person name="Sharma A."/>
            <person name="Barry K."/>
            <person name="Grigoriev I.V."/>
            <person name="Spatafora J.W."/>
        </authorList>
    </citation>
    <scope>NUCLEOTIDE SEQUENCE [LARGE SCALE GENOMIC DNA]</scope>
    <source>
        <strain evidence="11 12">AM-OR11-056</strain>
    </source>
</reference>
<feature type="non-terminal residue" evidence="11">
    <location>
        <position position="1"/>
    </location>
</feature>
<dbReference type="InterPro" id="IPR024671">
    <property type="entry name" value="Atg22-like"/>
</dbReference>
<evidence type="ECO:0000256" key="2">
    <source>
        <dbReference type="ARBA" id="ARBA00006978"/>
    </source>
</evidence>
<evidence type="ECO:0000256" key="6">
    <source>
        <dbReference type="ARBA" id="ARBA00022970"/>
    </source>
</evidence>
<feature type="transmembrane region" description="Helical" evidence="10">
    <location>
        <begin position="223"/>
        <end position="241"/>
    </location>
</feature>
<dbReference type="STRING" id="180088.A0A1J8Q7R9"/>
<evidence type="ECO:0000313" key="11">
    <source>
        <dbReference type="EMBL" id="OJA09705.1"/>
    </source>
</evidence>
<evidence type="ECO:0000256" key="5">
    <source>
        <dbReference type="ARBA" id="ARBA00022692"/>
    </source>
</evidence>
<dbReference type="SUPFAM" id="SSF103473">
    <property type="entry name" value="MFS general substrate transporter"/>
    <property type="match status" value="2"/>
</dbReference>
<feature type="transmembrane region" description="Helical" evidence="10">
    <location>
        <begin position="253"/>
        <end position="271"/>
    </location>
</feature>
<feature type="transmembrane region" description="Helical" evidence="10">
    <location>
        <begin position="588"/>
        <end position="610"/>
    </location>
</feature>
<comment type="similarity">
    <text evidence="2 10">Belongs to the ATG22 family.</text>
</comment>
<dbReference type="Proteomes" id="UP000183567">
    <property type="component" value="Unassembled WGS sequence"/>
</dbReference>
<dbReference type="EMBL" id="LVVM01005824">
    <property type="protein sequence ID" value="OJA09705.1"/>
    <property type="molecule type" value="Genomic_DNA"/>
</dbReference>
<dbReference type="GO" id="GO:0032974">
    <property type="term" value="P:amino acid transmembrane export from vacuole"/>
    <property type="evidence" value="ECO:0007669"/>
    <property type="project" value="InterPro"/>
</dbReference>
<gene>
    <name evidence="11" type="ORF">AZE42_11184</name>
</gene>
<evidence type="ECO:0000256" key="10">
    <source>
        <dbReference type="RuleBase" id="RU363073"/>
    </source>
</evidence>
<dbReference type="Pfam" id="PF11700">
    <property type="entry name" value="ATG22"/>
    <property type="match status" value="1"/>
</dbReference>
<keyword evidence="12" id="KW-1185">Reference proteome</keyword>
<evidence type="ECO:0000256" key="4">
    <source>
        <dbReference type="ARBA" id="ARBA00022554"/>
    </source>
</evidence>
<dbReference type="GO" id="GO:0006914">
    <property type="term" value="P:autophagy"/>
    <property type="evidence" value="ECO:0007669"/>
    <property type="project" value="UniProtKB-KW"/>
</dbReference>
<keyword evidence="9 10" id="KW-0472">Membrane</keyword>
<keyword evidence="3 10" id="KW-0813">Transport</keyword>
<feature type="transmembrane region" description="Helical" evidence="10">
    <location>
        <begin position="622"/>
        <end position="645"/>
    </location>
</feature>